<accession>A0ABR1CW51</accession>
<reference evidence="1 2" key="1">
    <citation type="submission" date="2023-08" db="EMBL/GenBank/DDBJ databases">
        <title>A Necator americanus chromosomal reference genome.</title>
        <authorList>
            <person name="Ilik V."/>
            <person name="Petrzelkova K.J."/>
            <person name="Pardy F."/>
            <person name="Fuh T."/>
            <person name="Niatou-Singa F.S."/>
            <person name="Gouil Q."/>
            <person name="Baker L."/>
            <person name="Ritchie M.E."/>
            <person name="Jex A.R."/>
            <person name="Gazzola D."/>
            <person name="Li H."/>
            <person name="Toshio Fujiwara R."/>
            <person name="Zhan B."/>
            <person name="Aroian R.V."/>
            <person name="Pafco B."/>
            <person name="Schwarz E.M."/>
        </authorList>
    </citation>
    <scope>NUCLEOTIDE SEQUENCE [LARGE SCALE GENOMIC DNA]</scope>
    <source>
        <strain evidence="1 2">Aroian</strain>
        <tissue evidence="1">Whole animal</tissue>
    </source>
</reference>
<dbReference type="EMBL" id="JAVFWL010000003">
    <property type="protein sequence ID" value="KAK6742528.1"/>
    <property type="molecule type" value="Genomic_DNA"/>
</dbReference>
<comment type="caution">
    <text evidence="1">The sequence shown here is derived from an EMBL/GenBank/DDBJ whole genome shotgun (WGS) entry which is preliminary data.</text>
</comment>
<name>A0ABR1CW51_NECAM</name>
<proteinExistence type="predicted"/>
<evidence type="ECO:0000313" key="1">
    <source>
        <dbReference type="EMBL" id="KAK6742528.1"/>
    </source>
</evidence>
<dbReference type="Proteomes" id="UP001303046">
    <property type="component" value="Unassembled WGS sequence"/>
</dbReference>
<organism evidence="1 2">
    <name type="scientific">Necator americanus</name>
    <name type="common">Human hookworm</name>
    <dbReference type="NCBI Taxonomy" id="51031"/>
    <lineage>
        <taxon>Eukaryota</taxon>
        <taxon>Metazoa</taxon>
        <taxon>Ecdysozoa</taxon>
        <taxon>Nematoda</taxon>
        <taxon>Chromadorea</taxon>
        <taxon>Rhabditida</taxon>
        <taxon>Rhabditina</taxon>
        <taxon>Rhabditomorpha</taxon>
        <taxon>Strongyloidea</taxon>
        <taxon>Ancylostomatidae</taxon>
        <taxon>Bunostominae</taxon>
        <taxon>Necator</taxon>
    </lineage>
</organism>
<evidence type="ECO:0000313" key="2">
    <source>
        <dbReference type="Proteomes" id="UP001303046"/>
    </source>
</evidence>
<keyword evidence="2" id="KW-1185">Reference proteome</keyword>
<gene>
    <name evidence="1" type="primary">Necator_chrIII.g10802</name>
    <name evidence="1" type="ORF">RB195_010037</name>
</gene>
<protein>
    <submittedName>
        <fullName evidence="1">Uncharacterized protein</fullName>
    </submittedName>
</protein>
<sequence>MNNGKPSASHSEMREALSFILVPQKSDRRAVIGVPVPVNLADDVASSTPTSYKESRNFLGGLEVVRRRYHAFKVIFGDFKAKTGFGGITEDPTIRIHIVQ</sequence>